<keyword evidence="5 7" id="KW-0472">Membrane</keyword>
<evidence type="ECO:0000256" key="5">
    <source>
        <dbReference type="ARBA" id="ARBA00023136"/>
    </source>
</evidence>
<sequence>MFHIKRLQFFIKDQEAKLDDRYKVYIESLNSQKLDDAILQFTDYQKFLWLFPGVLWGINLLFTLFPFHHWGIYLLFMLSWTFGCIGLILSLLVNRMLINLTTRVNDLNQDERMSEIEFLHRYMLKQVAVTLGGIIALPFTLTIIPYMQFLLDHPSWPSMNRKMVELIVGPGIVNNILILLIPIAISAYMYARLEHDRSVRNMELEEWMRSFEYHNKDLHELLSGESSIPKEERQREAKIILGTSLETDDYVIQTPATRRQNTVIFGPIGAGKTSTTFIPMIKQDIDSYLCYLRDYKKASQDPTWGKKYGLSTKYLNGLIVIDPTNDLCKEVNELALKMGVPREKVIWLDPENKYTPALNLLRGPVEKAAENVANVIAGLKDNNKDFFAQSERTHLKNMVYLAKLTAVMDNSIASFGELMEMYSDIELTWKKVELLDQYCSLLKKRVDDAQKAYEADLNDTELKSTYLELKDKYTVAWQTSQWFHKNIQVQMQGKNIVFYGSGDHEGEPVHYDVQAEFVHGLINTLDDISKNLPIRRVLYRDSGDFNLDDFLANGGILLCSTAKAVIGDNLAERLGQVYTLSFQAATFRRAPNCTPMLPLYADEFPDYLSESFQNYAAQARKYNVPIVIAAQSPAQLSYKYGDDYLNTLMSVMLTRMTFGDLGPRDAKLLEALFGEHTETTESTNEQVLDLMGGKDSNRQMMATRRETVPNITASQIMSLEKFTVAVRTPGQHASAMFNRIRTQRITDDIIKNDPYRFDLNNKDDRDAFDYIQQFQVHDNPDFDQIDKEILEEVQAAKNKEQNMSEKEKNVSYNVENEEIASPSQDNSKEVANNIEAISNRVSDETGKINPFAADDEIGVRNDRNDTTVTTIDPTEDDANVSSNLSSVGANQNSSHTSNSNNPLLNTGDVTRKKSAVRNKEALTNAVQSATRSGNKTFANNSTFKMAAKPKTGPIATTNSSSASPTPNQTNEDKSMLYMDKDNKLKEEPKDRFIQEIEYKDQASLMNKKIKEQGLKELRNSCDEILGSSTIDIFDKTQALLSLKQSQFKKLRAIGFSDAEATQAVDEIVQPGIDELKKLANQLNASFGSDETLSSAKFKINEVTKLDGFMDNIMSQVESMPTTRPKDN</sequence>
<evidence type="ECO:0000313" key="9">
    <source>
        <dbReference type="EMBL" id="KRN44041.1"/>
    </source>
</evidence>
<dbReference type="GO" id="GO:0005886">
    <property type="term" value="C:plasma membrane"/>
    <property type="evidence" value="ECO:0007669"/>
    <property type="project" value="UniProtKB-SubCell"/>
</dbReference>
<dbReference type="CDD" id="cd01127">
    <property type="entry name" value="TrwB_TraG_TraD_VirD4"/>
    <property type="match status" value="1"/>
</dbReference>
<feature type="transmembrane region" description="Helical" evidence="7">
    <location>
        <begin position="127"/>
        <end position="147"/>
    </location>
</feature>
<dbReference type="InterPro" id="IPR032689">
    <property type="entry name" value="TraG-D_C"/>
</dbReference>
<dbReference type="PANTHER" id="PTHR37937:SF1">
    <property type="entry name" value="CONJUGATIVE TRANSFER: DNA TRANSPORT"/>
    <property type="match status" value="1"/>
</dbReference>
<dbReference type="Gene3D" id="3.40.50.300">
    <property type="entry name" value="P-loop containing nucleotide triphosphate hydrolases"/>
    <property type="match status" value="1"/>
</dbReference>
<feature type="transmembrane region" description="Helical" evidence="7">
    <location>
        <begin position="47"/>
        <end position="65"/>
    </location>
</feature>
<dbReference type="Proteomes" id="UP000051639">
    <property type="component" value="Unassembled WGS sequence"/>
</dbReference>
<feature type="compositionally biased region" description="Polar residues" evidence="6">
    <location>
        <begin position="924"/>
        <end position="943"/>
    </location>
</feature>
<keyword evidence="10" id="KW-1185">Reference proteome</keyword>
<evidence type="ECO:0000256" key="7">
    <source>
        <dbReference type="SAM" id="Phobius"/>
    </source>
</evidence>
<feature type="region of interest" description="Disordered" evidence="6">
    <location>
        <begin position="924"/>
        <end position="973"/>
    </location>
</feature>
<evidence type="ECO:0000256" key="2">
    <source>
        <dbReference type="ARBA" id="ARBA00022475"/>
    </source>
</evidence>
<evidence type="ECO:0000256" key="4">
    <source>
        <dbReference type="ARBA" id="ARBA00022989"/>
    </source>
</evidence>
<feature type="domain" description="TraD/TraG TraM recognition site" evidence="8">
    <location>
        <begin position="599"/>
        <end position="720"/>
    </location>
</feature>
<dbReference type="AlphaFoldDB" id="A0A0R2GT08"/>
<feature type="compositionally biased region" description="Polar residues" evidence="6">
    <location>
        <begin position="879"/>
        <end position="889"/>
    </location>
</feature>
<dbReference type="PATRIC" id="fig|148604.4.peg.918"/>
<dbReference type="Pfam" id="PF12696">
    <property type="entry name" value="TraG-D_C"/>
    <property type="match status" value="1"/>
</dbReference>
<feature type="transmembrane region" description="Helical" evidence="7">
    <location>
        <begin position="71"/>
        <end position="93"/>
    </location>
</feature>
<comment type="caution">
    <text evidence="9">The sequence shown here is derived from an EMBL/GenBank/DDBJ whole genome shotgun (WGS) entry which is preliminary data.</text>
</comment>
<feature type="compositionally biased region" description="Low complexity" evidence="6">
    <location>
        <begin position="890"/>
        <end position="901"/>
    </location>
</feature>
<feature type="region of interest" description="Disordered" evidence="6">
    <location>
        <begin position="858"/>
        <end position="907"/>
    </location>
</feature>
<accession>A0A0R2GT08</accession>
<evidence type="ECO:0000256" key="3">
    <source>
        <dbReference type="ARBA" id="ARBA00022692"/>
    </source>
</evidence>
<evidence type="ECO:0000256" key="1">
    <source>
        <dbReference type="ARBA" id="ARBA00004651"/>
    </source>
</evidence>
<name>A0A0R2GT08_9LACO</name>
<evidence type="ECO:0000313" key="10">
    <source>
        <dbReference type="Proteomes" id="UP000051639"/>
    </source>
</evidence>
<keyword evidence="3 7" id="KW-0812">Transmembrane</keyword>
<dbReference type="InterPro" id="IPR051539">
    <property type="entry name" value="T4SS-coupling_protein"/>
</dbReference>
<dbReference type="OrthoDB" id="1957948at2"/>
<keyword evidence="2" id="KW-1003">Cell membrane</keyword>
<organism evidence="9 10">
    <name type="scientific">Limosilactobacillus ingluviei</name>
    <dbReference type="NCBI Taxonomy" id="148604"/>
    <lineage>
        <taxon>Bacteria</taxon>
        <taxon>Bacillati</taxon>
        <taxon>Bacillota</taxon>
        <taxon>Bacilli</taxon>
        <taxon>Lactobacillales</taxon>
        <taxon>Lactobacillaceae</taxon>
        <taxon>Limosilactobacillus</taxon>
    </lineage>
</organism>
<reference evidence="9 10" key="1">
    <citation type="journal article" date="2015" name="Genome Announc.">
        <title>Expanding the biotechnology potential of lactobacilli through comparative genomics of 213 strains and associated genera.</title>
        <authorList>
            <person name="Sun Z."/>
            <person name="Harris H.M."/>
            <person name="McCann A."/>
            <person name="Guo C."/>
            <person name="Argimon S."/>
            <person name="Zhang W."/>
            <person name="Yang X."/>
            <person name="Jeffery I.B."/>
            <person name="Cooney J.C."/>
            <person name="Kagawa T.F."/>
            <person name="Liu W."/>
            <person name="Song Y."/>
            <person name="Salvetti E."/>
            <person name="Wrobel A."/>
            <person name="Rasinkangas P."/>
            <person name="Parkhill J."/>
            <person name="Rea M.C."/>
            <person name="O'Sullivan O."/>
            <person name="Ritari J."/>
            <person name="Douillard F.P."/>
            <person name="Paul Ross R."/>
            <person name="Yang R."/>
            <person name="Briner A.E."/>
            <person name="Felis G.E."/>
            <person name="de Vos W.M."/>
            <person name="Barrangou R."/>
            <person name="Klaenhammer T.R."/>
            <person name="Caufield P.W."/>
            <person name="Cui Y."/>
            <person name="Zhang H."/>
            <person name="O'Toole P.W."/>
        </authorList>
    </citation>
    <scope>NUCLEOTIDE SEQUENCE [LARGE SCALE GENOMIC DNA]</scope>
    <source>
        <strain evidence="9 10">DSM 14792</strain>
    </source>
</reference>
<protein>
    <recommendedName>
        <fullName evidence="8">TraD/TraG TraM recognition site domain-containing protein</fullName>
    </recommendedName>
</protein>
<feature type="transmembrane region" description="Helical" evidence="7">
    <location>
        <begin position="167"/>
        <end position="191"/>
    </location>
</feature>
<comment type="subcellular location">
    <subcellularLocation>
        <location evidence="1">Cell membrane</location>
        <topology evidence="1">Multi-pass membrane protein</topology>
    </subcellularLocation>
</comment>
<gene>
    <name evidence="9" type="ORF">IV41_GL000884</name>
</gene>
<dbReference type="SUPFAM" id="SSF52540">
    <property type="entry name" value="P-loop containing nucleoside triphosphate hydrolases"/>
    <property type="match status" value="1"/>
</dbReference>
<dbReference type="EMBL" id="JQBA01000024">
    <property type="protein sequence ID" value="KRN44041.1"/>
    <property type="molecule type" value="Genomic_DNA"/>
</dbReference>
<evidence type="ECO:0000256" key="6">
    <source>
        <dbReference type="SAM" id="MobiDB-lite"/>
    </source>
</evidence>
<evidence type="ECO:0000259" key="8">
    <source>
        <dbReference type="Pfam" id="PF12696"/>
    </source>
</evidence>
<dbReference type="InterPro" id="IPR027417">
    <property type="entry name" value="P-loop_NTPase"/>
</dbReference>
<dbReference type="PANTHER" id="PTHR37937">
    <property type="entry name" value="CONJUGATIVE TRANSFER: DNA TRANSPORT"/>
    <property type="match status" value="1"/>
</dbReference>
<feature type="compositionally biased region" description="Low complexity" evidence="6">
    <location>
        <begin position="955"/>
        <end position="969"/>
    </location>
</feature>
<keyword evidence="4 7" id="KW-1133">Transmembrane helix</keyword>
<proteinExistence type="predicted"/>